<keyword evidence="6" id="KW-1185">Reference proteome</keyword>
<dbReference type="Proteomes" id="UP000000602">
    <property type="component" value="Chromosome"/>
</dbReference>
<evidence type="ECO:0000313" key="6">
    <source>
        <dbReference type="Proteomes" id="UP000000602"/>
    </source>
</evidence>
<dbReference type="InterPro" id="IPR001471">
    <property type="entry name" value="AP2/ERF_dom"/>
</dbReference>
<organism evidence="5 6">
    <name type="scientific">Desulfotalea psychrophila (strain LSv54 / DSM 12343)</name>
    <dbReference type="NCBI Taxonomy" id="177439"/>
    <lineage>
        <taxon>Bacteria</taxon>
        <taxon>Pseudomonadati</taxon>
        <taxon>Thermodesulfobacteriota</taxon>
        <taxon>Desulfobulbia</taxon>
        <taxon>Desulfobulbales</taxon>
        <taxon>Desulfocapsaceae</taxon>
        <taxon>Desulfotalea</taxon>
    </lineage>
</organism>
<keyword evidence="1" id="KW-0805">Transcription regulation</keyword>
<dbReference type="KEGG" id="dps:DP2593"/>
<name>Q6AK04_DESPS</name>
<keyword evidence="3" id="KW-0804">Transcription</keyword>
<evidence type="ECO:0000259" key="4">
    <source>
        <dbReference type="Pfam" id="PF00847"/>
    </source>
</evidence>
<reference evidence="6" key="1">
    <citation type="journal article" date="2004" name="Environ. Microbiol.">
        <title>The genome of Desulfotalea psychrophila, a sulfate-reducing bacterium from permanently cold Arctic sediments.</title>
        <authorList>
            <person name="Rabus R."/>
            <person name="Ruepp A."/>
            <person name="Frickey T."/>
            <person name="Rattei T."/>
            <person name="Fartmann B."/>
            <person name="Stark M."/>
            <person name="Bauer M."/>
            <person name="Zibat A."/>
            <person name="Lombardot T."/>
            <person name="Becker I."/>
            <person name="Amann J."/>
            <person name="Gellner K."/>
            <person name="Teeling H."/>
            <person name="Leuschner W.D."/>
            <person name="Gloeckner F.-O."/>
            <person name="Lupas A.N."/>
            <person name="Amann R."/>
            <person name="Klenk H.-P."/>
        </authorList>
    </citation>
    <scope>NUCLEOTIDE SEQUENCE [LARGE SCALE GENOMIC DNA]</scope>
    <source>
        <strain evidence="6">DSM 12343 / LSv54</strain>
    </source>
</reference>
<dbReference type="GO" id="GO:0003700">
    <property type="term" value="F:DNA-binding transcription factor activity"/>
    <property type="evidence" value="ECO:0007669"/>
    <property type="project" value="InterPro"/>
</dbReference>
<dbReference type="STRING" id="177439.DP2593"/>
<feature type="domain" description="AP2/ERF" evidence="4">
    <location>
        <begin position="109"/>
        <end position="162"/>
    </location>
</feature>
<evidence type="ECO:0000256" key="2">
    <source>
        <dbReference type="ARBA" id="ARBA00023125"/>
    </source>
</evidence>
<proteinExistence type="predicted"/>
<keyword evidence="2" id="KW-0238">DNA-binding</keyword>
<evidence type="ECO:0000313" key="5">
    <source>
        <dbReference type="EMBL" id="CAG37322.1"/>
    </source>
</evidence>
<dbReference type="eggNOG" id="ENOG5033H8Q">
    <property type="taxonomic scope" value="Bacteria"/>
</dbReference>
<dbReference type="Gene3D" id="1.20.5.2050">
    <property type="match status" value="1"/>
</dbReference>
<dbReference type="Pfam" id="PF00847">
    <property type="entry name" value="AP2"/>
    <property type="match status" value="1"/>
</dbReference>
<evidence type="ECO:0000256" key="3">
    <source>
        <dbReference type="ARBA" id="ARBA00023163"/>
    </source>
</evidence>
<dbReference type="AlphaFoldDB" id="Q6AK04"/>
<sequence>MLFLPTPFCIKIILLTVNGAIMKEEKKQKVLLEKHKDVARIDQESKRTHGWYVRVRFLGKTHSKFFSDRKCGGRASSLLLAIAWRDQTEKKLGKVRTNKHMVTVSNSSTGVVGVRLNDKLGRYEVSWVTSSGKQGKTSVSIAKHGKKEAFARACAIRQEKEKSRLENSAI</sequence>
<dbReference type="EMBL" id="CR522870">
    <property type="protein sequence ID" value="CAG37322.1"/>
    <property type="molecule type" value="Genomic_DNA"/>
</dbReference>
<evidence type="ECO:0000256" key="1">
    <source>
        <dbReference type="ARBA" id="ARBA00023015"/>
    </source>
</evidence>
<accession>Q6AK04</accession>
<gene>
    <name evidence="5" type="ordered locus">DP2593</name>
</gene>
<dbReference type="GO" id="GO:0003677">
    <property type="term" value="F:DNA binding"/>
    <property type="evidence" value="ECO:0007669"/>
    <property type="project" value="UniProtKB-KW"/>
</dbReference>
<protein>
    <recommendedName>
        <fullName evidence="4">AP2/ERF domain-containing protein</fullName>
    </recommendedName>
</protein>
<dbReference type="HOGENOM" id="CLU_114860_0_0_7"/>